<dbReference type="InParanoid" id="A0A1E7FCT3"/>
<reference evidence="2 3" key="1">
    <citation type="submission" date="2016-09" db="EMBL/GenBank/DDBJ databases">
        <title>Extensive genetic diversity and differential bi-allelic expression allows diatom success in the polar Southern Ocean.</title>
        <authorList>
            <consortium name="DOE Joint Genome Institute"/>
            <person name="Mock T."/>
            <person name="Otillar R.P."/>
            <person name="Strauss J."/>
            <person name="Dupont C."/>
            <person name="Frickenhaus S."/>
            <person name="Maumus F."/>
            <person name="Mcmullan M."/>
            <person name="Sanges R."/>
            <person name="Schmutz J."/>
            <person name="Toseland A."/>
            <person name="Valas R."/>
            <person name="Veluchamy A."/>
            <person name="Ward B.J."/>
            <person name="Allen A."/>
            <person name="Barry K."/>
            <person name="Falciatore A."/>
            <person name="Ferrante M."/>
            <person name="Fortunato A.E."/>
            <person name="Gloeckner G."/>
            <person name="Gruber A."/>
            <person name="Hipkin R."/>
            <person name="Janech M."/>
            <person name="Kroth P."/>
            <person name="Leese F."/>
            <person name="Lindquist E."/>
            <person name="Lyon B.R."/>
            <person name="Martin J."/>
            <person name="Mayer C."/>
            <person name="Parker M."/>
            <person name="Quesneville H."/>
            <person name="Raymond J."/>
            <person name="Uhlig C."/>
            <person name="Valentin K.U."/>
            <person name="Worden A.Z."/>
            <person name="Armbrust E.V."/>
            <person name="Bowler C."/>
            <person name="Green B."/>
            <person name="Moulton V."/>
            <person name="Van Oosterhout C."/>
            <person name="Grigoriev I."/>
        </authorList>
    </citation>
    <scope>NUCLEOTIDE SEQUENCE [LARGE SCALE GENOMIC DNA]</scope>
    <source>
        <strain evidence="2 3">CCMP1102</strain>
    </source>
</reference>
<feature type="region of interest" description="Disordered" evidence="1">
    <location>
        <begin position="105"/>
        <end position="136"/>
    </location>
</feature>
<accession>A0A1E7FCT3</accession>
<evidence type="ECO:0000256" key="1">
    <source>
        <dbReference type="SAM" id="MobiDB-lite"/>
    </source>
</evidence>
<organism evidence="2 3">
    <name type="scientific">Fragilariopsis cylindrus CCMP1102</name>
    <dbReference type="NCBI Taxonomy" id="635003"/>
    <lineage>
        <taxon>Eukaryota</taxon>
        <taxon>Sar</taxon>
        <taxon>Stramenopiles</taxon>
        <taxon>Ochrophyta</taxon>
        <taxon>Bacillariophyta</taxon>
        <taxon>Bacillariophyceae</taxon>
        <taxon>Bacillariophycidae</taxon>
        <taxon>Bacillariales</taxon>
        <taxon>Bacillariaceae</taxon>
        <taxon>Fragilariopsis</taxon>
    </lineage>
</organism>
<dbReference type="KEGG" id="fcy:FRACYDRAFT_240664"/>
<name>A0A1E7FCT3_9STRA</name>
<dbReference type="OrthoDB" id="42764at2759"/>
<sequence length="322" mass="36335">MSTASTTTSTNRFDQISIQVSKMSRHPAKLINETSWLIVNGEYDDAIVSLTHTLKTLKLVLSGDAKILIPLDEMNNEEDEDNDDNASCFLKTAIAVNGRHSIGNNNRCYTNSTTVNPHDTQDQEQEQEQQQQQQQHKLQVSIFRDPILVRGDHFHSPLDVEVCEQLSYVAIYNLALSHHLKSVQLSQEQEEEEEEEQRQLQLYTTASSSFSASRKKRANENIRRIYLQKALSLYEHSHQILMKQTINVGVPVIHSMALVSNLGQIHHSLGDHHKAGMCMQYLLSTMMYVIDCGKVNTLGKSMDGFFNMILPLIAKDDPAAAA</sequence>
<gene>
    <name evidence="2" type="ORF">FRACYDRAFT_240664</name>
</gene>
<protein>
    <submittedName>
        <fullName evidence="2">Uncharacterized protein</fullName>
    </submittedName>
</protein>
<dbReference type="Proteomes" id="UP000095751">
    <property type="component" value="Unassembled WGS sequence"/>
</dbReference>
<dbReference type="EMBL" id="KV784359">
    <property type="protein sequence ID" value="OEU15967.1"/>
    <property type="molecule type" value="Genomic_DNA"/>
</dbReference>
<feature type="compositionally biased region" description="Polar residues" evidence="1">
    <location>
        <begin position="105"/>
        <end position="118"/>
    </location>
</feature>
<evidence type="ECO:0000313" key="2">
    <source>
        <dbReference type="EMBL" id="OEU15967.1"/>
    </source>
</evidence>
<evidence type="ECO:0000313" key="3">
    <source>
        <dbReference type="Proteomes" id="UP000095751"/>
    </source>
</evidence>
<dbReference type="AlphaFoldDB" id="A0A1E7FCT3"/>
<proteinExistence type="predicted"/>
<keyword evidence="3" id="KW-1185">Reference proteome</keyword>